<proteinExistence type="predicted"/>
<feature type="compositionally biased region" description="Basic and acidic residues" evidence="1">
    <location>
        <begin position="192"/>
        <end position="207"/>
    </location>
</feature>
<evidence type="ECO:0000313" key="3">
    <source>
        <dbReference type="Proteomes" id="UP000186922"/>
    </source>
</evidence>
<name>A0A1D1UE49_RAMVA</name>
<feature type="compositionally biased region" description="Basic and acidic residues" evidence="1">
    <location>
        <begin position="137"/>
        <end position="165"/>
    </location>
</feature>
<sequence>MLSFAWKSSFELSSTRCTCRSSQLYGSIAKNMAKFGFTGFVHNGKEDDPESAAKVAALEREVGAVQRWEVRVHKATEDHLKGTKTERMMAKSDYNVQHHIHQDAPPPSQHDPKAGQAQDKRRQAKAETQTAKSKGVATDKDEKEAQTTEKVETADKQHQGKETKATPRPPFMIRTTKKQKERVVTVKKNKEKAKAKEWHPPPQKKIEGTPFWLRTKEEKRPKSAPATSASKAKTDPSAESQAVNPQRSNVDATAGEGNPGADAEAPTNPSQYQLTPAASRSDQKDGNSSRGQSSSTAKGATKPKGGSTESKRAGKKGASTEKSTSKKRKRPKAKKVPSTVPKSAVSVAPTTEQKTAGKHLLAGDEVPNTTREAMASDLTAFGKLSPPQTISDVGFDLPPDNPDQARSPPIPVDETQMRLEHEDAQYSPQSMRTSLHPEVTETLSISYWLAKPY</sequence>
<organism evidence="2 3">
    <name type="scientific">Ramazzottius varieornatus</name>
    <name type="common">Water bear</name>
    <name type="synonym">Tardigrade</name>
    <dbReference type="NCBI Taxonomy" id="947166"/>
    <lineage>
        <taxon>Eukaryota</taxon>
        <taxon>Metazoa</taxon>
        <taxon>Ecdysozoa</taxon>
        <taxon>Tardigrada</taxon>
        <taxon>Eutardigrada</taxon>
        <taxon>Parachela</taxon>
        <taxon>Hypsibioidea</taxon>
        <taxon>Ramazzottiidae</taxon>
        <taxon>Ramazzottius</taxon>
    </lineage>
</organism>
<feature type="compositionally biased region" description="Basic residues" evidence="1">
    <location>
        <begin position="175"/>
        <end position="191"/>
    </location>
</feature>
<comment type="caution">
    <text evidence="2">The sequence shown here is derived from an EMBL/GenBank/DDBJ whole genome shotgun (WGS) entry which is preliminary data.</text>
</comment>
<feature type="region of interest" description="Disordered" evidence="1">
    <location>
        <begin position="99"/>
        <end position="366"/>
    </location>
</feature>
<dbReference type="Proteomes" id="UP000186922">
    <property type="component" value="Unassembled WGS sequence"/>
</dbReference>
<feature type="compositionally biased region" description="Polar residues" evidence="1">
    <location>
        <begin position="237"/>
        <end position="251"/>
    </location>
</feature>
<feature type="compositionally biased region" description="Basic and acidic residues" evidence="1">
    <location>
        <begin position="110"/>
        <end position="125"/>
    </location>
</feature>
<protein>
    <submittedName>
        <fullName evidence="2">Uncharacterized protein</fullName>
    </submittedName>
</protein>
<dbReference type="EMBL" id="BDGG01000001">
    <property type="protein sequence ID" value="GAU87761.1"/>
    <property type="molecule type" value="Genomic_DNA"/>
</dbReference>
<feature type="region of interest" description="Disordered" evidence="1">
    <location>
        <begin position="382"/>
        <end position="412"/>
    </location>
</feature>
<evidence type="ECO:0000313" key="2">
    <source>
        <dbReference type="EMBL" id="GAU87761.1"/>
    </source>
</evidence>
<dbReference type="AlphaFoldDB" id="A0A1D1UE49"/>
<evidence type="ECO:0000256" key="1">
    <source>
        <dbReference type="SAM" id="MobiDB-lite"/>
    </source>
</evidence>
<accession>A0A1D1UE49</accession>
<reference evidence="2 3" key="1">
    <citation type="journal article" date="2016" name="Nat. Commun.">
        <title>Extremotolerant tardigrade genome and improved radiotolerance of human cultured cells by tardigrade-unique protein.</title>
        <authorList>
            <person name="Hashimoto T."/>
            <person name="Horikawa D.D."/>
            <person name="Saito Y."/>
            <person name="Kuwahara H."/>
            <person name="Kozuka-Hata H."/>
            <person name="Shin-I T."/>
            <person name="Minakuchi Y."/>
            <person name="Ohishi K."/>
            <person name="Motoyama A."/>
            <person name="Aizu T."/>
            <person name="Enomoto A."/>
            <person name="Kondo K."/>
            <person name="Tanaka S."/>
            <person name="Hara Y."/>
            <person name="Koshikawa S."/>
            <person name="Sagara H."/>
            <person name="Miura T."/>
            <person name="Yokobori S."/>
            <person name="Miyagawa K."/>
            <person name="Suzuki Y."/>
            <person name="Kubo T."/>
            <person name="Oyama M."/>
            <person name="Kohara Y."/>
            <person name="Fujiyama A."/>
            <person name="Arakawa K."/>
            <person name="Katayama T."/>
            <person name="Toyoda A."/>
            <person name="Kunieda T."/>
        </authorList>
    </citation>
    <scope>NUCLEOTIDE SEQUENCE [LARGE SCALE GENOMIC DNA]</scope>
    <source>
        <strain evidence="2 3">YOKOZUNA-1</strain>
    </source>
</reference>
<feature type="compositionally biased region" description="Polar residues" evidence="1">
    <location>
        <begin position="267"/>
        <end position="280"/>
    </location>
</feature>
<feature type="compositionally biased region" description="Polar residues" evidence="1">
    <location>
        <begin position="288"/>
        <end position="298"/>
    </location>
</feature>
<feature type="compositionally biased region" description="Basic residues" evidence="1">
    <location>
        <begin position="325"/>
        <end position="335"/>
    </location>
</feature>
<keyword evidence="3" id="KW-1185">Reference proteome</keyword>
<gene>
    <name evidence="2" type="primary">RvY_00562-1</name>
    <name evidence="2" type="synonym">RvY_00562.1</name>
    <name evidence="2" type="ORF">RvY_00562</name>
</gene>